<protein>
    <submittedName>
        <fullName evidence="3">DUF2007 domain-containing protein</fullName>
    </submittedName>
</protein>
<accession>A0ABS7ZBW5</accession>
<keyword evidence="4" id="KW-1185">Reference proteome</keyword>
<dbReference type="Pfam" id="PF09413">
    <property type="entry name" value="DUF2007"/>
    <property type="match status" value="1"/>
</dbReference>
<comment type="caution">
    <text evidence="3">The sequence shown here is derived from an EMBL/GenBank/DDBJ whole genome shotgun (WGS) entry which is preliminary data.</text>
</comment>
<keyword evidence="1" id="KW-1133">Transmembrane helix</keyword>
<feature type="domain" description="DUF2007" evidence="2">
    <location>
        <begin position="9"/>
        <end position="69"/>
    </location>
</feature>
<proteinExistence type="predicted"/>
<evidence type="ECO:0000313" key="4">
    <source>
        <dbReference type="Proteomes" id="UP001165302"/>
    </source>
</evidence>
<dbReference type="EMBL" id="JADEYP010000033">
    <property type="protein sequence ID" value="MCA5006414.1"/>
    <property type="molecule type" value="Genomic_DNA"/>
</dbReference>
<dbReference type="Proteomes" id="UP001165302">
    <property type="component" value="Unassembled WGS sequence"/>
</dbReference>
<gene>
    <name evidence="3" type="ORF">IPZ78_14800</name>
</gene>
<keyword evidence="1" id="KW-0472">Membrane</keyword>
<keyword evidence="1" id="KW-0812">Transmembrane</keyword>
<evidence type="ECO:0000256" key="1">
    <source>
        <dbReference type="SAM" id="Phobius"/>
    </source>
</evidence>
<name>A0ABS7ZBW5_9SPHI</name>
<dbReference type="Gene3D" id="3.30.70.790">
    <property type="entry name" value="UreE, C-terminal domain"/>
    <property type="match status" value="1"/>
</dbReference>
<dbReference type="InterPro" id="IPR011322">
    <property type="entry name" value="N-reg_PII-like_a/b"/>
</dbReference>
<evidence type="ECO:0000313" key="3">
    <source>
        <dbReference type="EMBL" id="MCA5006414.1"/>
    </source>
</evidence>
<feature type="transmembrane region" description="Helical" evidence="1">
    <location>
        <begin position="102"/>
        <end position="120"/>
    </location>
</feature>
<dbReference type="RefSeq" id="WP_225554774.1">
    <property type="nucleotide sequence ID" value="NZ_JADEYP010000033.1"/>
</dbReference>
<dbReference type="SUPFAM" id="SSF54913">
    <property type="entry name" value="GlnB-like"/>
    <property type="match status" value="1"/>
</dbReference>
<dbReference type="InterPro" id="IPR018551">
    <property type="entry name" value="DUF2007"/>
</dbReference>
<reference evidence="3" key="1">
    <citation type="submission" date="2020-10" db="EMBL/GenBank/DDBJ databases">
        <authorList>
            <person name="Lu T."/>
            <person name="Wang Q."/>
            <person name="Han X."/>
        </authorList>
    </citation>
    <scope>NUCLEOTIDE SEQUENCE</scope>
    <source>
        <strain evidence="3">WQ 366</strain>
    </source>
</reference>
<evidence type="ECO:0000259" key="2">
    <source>
        <dbReference type="Pfam" id="PF09413"/>
    </source>
</evidence>
<organism evidence="3 4">
    <name type="scientific">Sphingobacterium bovistauri</name>
    <dbReference type="NCBI Taxonomy" id="2781959"/>
    <lineage>
        <taxon>Bacteria</taxon>
        <taxon>Pseudomonadati</taxon>
        <taxon>Bacteroidota</taxon>
        <taxon>Sphingobacteriia</taxon>
        <taxon>Sphingobacteriales</taxon>
        <taxon>Sphingobacteriaceae</taxon>
        <taxon>Sphingobacterium</taxon>
    </lineage>
</organism>
<sequence>MKLITFKTFDNPIEAHNFRNRLEAEDIEAYIYDEHIIGLNPLYSNAIGGIKVKIAENDLDQANLVLQAINSNQYYSDTRDILKCLSCDSEDVNTNYRDFKNLSGIVSFFASIVFMVYPIYFARKCKCNACDLEFNRTDIEY</sequence>